<evidence type="ECO:0000313" key="3">
    <source>
        <dbReference type="Proteomes" id="UP001153555"/>
    </source>
</evidence>
<sequence>MSTSGFGWTETGCMLDVKDADWDAYVKVNPKVRTMRLKSWPLYGDWVEIFGKDRATGEGAKSFTDAVNDVLLDKNTDTMPAPATPNDIPTYSFDPLHENGVESSSAQEDEISASSKRKRVMKRQRVVQHVEDEIVGMLSSLCDNANKRLTEMVTGPGIEQAAKEQRQSVYEAIKQIPELTTGQTVAVARYLCKNNVELDLFFTLDYDAKVTMVHQILRDM</sequence>
<dbReference type="AlphaFoldDB" id="A0A9N7MVW2"/>
<accession>A0A9N7MVW2</accession>
<evidence type="ECO:0000313" key="2">
    <source>
        <dbReference type="EMBL" id="CAA0815459.1"/>
    </source>
</evidence>
<reference evidence="2" key="1">
    <citation type="submission" date="2019-12" db="EMBL/GenBank/DDBJ databases">
        <authorList>
            <person name="Scholes J."/>
        </authorList>
    </citation>
    <scope>NUCLEOTIDE SEQUENCE</scope>
</reference>
<keyword evidence="3" id="KW-1185">Reference proteome</keyword>
<dbReference type="Proteomes" id="UP001153555">
    <property type="component" value="Unassembled WGS sequence"/>
</dbReference>
<dbReference type="PANTHER" id="PTHR46250">
    <property type="entry name" value="MYB/SANT-LIKE DNA-BINDING DOMAIN PROTEIN-RELATED"/>
    <property type="match status" value="1"/>
</dbReference>
<evidence type="ECO:0000256" key="1">
    <source>
        <dbReference type="SAM" id="MobiDB-lite"/>
    </source>
</evidence>
<gene>
    <name evidence="2" type="ORF">SHERM_15479</name>
</gene>
<dbReference type="OrthoDB" id="1434562at2759"/>
<dbReference type="EMBL" id="CACSLK010012531">
    <property type="protein sequence ID" value="CAA0815459.1"/>
    <property type="molecule type" value="Genomic_DNA"/>
</dbReference>
<protein>
    <submittedName>
        <fullName evidence="2">Uncharacterized protein</fullName>
    </submittedName>
</protein>
<organism evidence="2 3">
    <name type="scientific">Striga hermonthica</name>
    <name type="common">Purple witchweed</name>
    <name type="synonym">Buchnera hermonthica</name>
    <dbReference type="NCBI Taxonomy" id="68872"/>
    <lineage>
        <taxon>Eukaryota</taxon>
        <taxon>Viridiplantae</taxon>
        <taxon>Streptophyta</taxon>
        <taxon>Embryophyta</taxon>
        <taxon>Tracheophyta</taxon>
        <taxon>Spermatophyta</taxon>
        <taxon>Magnoliopsida</taxon>
        <taxon>eudicotyledons</taxon>
        <taxon>Gunneridae</taxon>
        <taxon>Pentapetalae</taxon>
        <taxon>asterids</taxon>
        <taxon>lamiids</taxon>
        <taxon>Lamiales</taxon>
        <taxon>Orobanchaceae</taxon>
        <taxon>Buchnereae</taxon>
        <taxon>Striga</taxon>
    </lineage>
</organism>
<comment type="caution">
    <text evidence="2">The sequence shown here is derived from an EMBL/GenBank/DDBJ whole genome shotgun (WGS) entry which is preliminary data.</text>
</comment>
<proteinExistence type="predicted"/>
<feature type="region of interest" description="Disordered" evidence="1">
    <location>
        <begin position="76"/>
        <end position="117"/>
    </location>
</feature>
<dbReference type="PANTHER" id="PTHR46250:SF15">
    <property type="entry name" value="OS01G0523800 PROTEIN"/>
    <property type="match status" value="1"/>
</dbReference>
<name>A0A9N7MVW2_STRHE</name>